<dbReference type="STRING" id="485913.Krac_2835"/>
<name>D6TZS0_KTERA</name>
<dbReference type="AlphaFoldDB" id="D6TZS0"/>
<dbReference type="InParanoid" id="D6TZS0"/>
<organism evidence="1 2">
    <name type="scientific">Ktedonobacter racemifer DSM 44963</name>
    <dbReference type="NCBI Taxonomy" id="485913"/>
    <lineage>
        <taxon>Bacteria</taxon>
        <taxon>Bacillati</taxon>
        <taxon>Chloroflexota</taxon>
        <taxon>Ktedonobacteria</taxon>
        <taxon>Ktedonobacterales</taxon>
        <taxon>Ktedonobacteraceae</taxon>
        <taxon>Ktedonobacter</taxon>
    </lineage>
</organism>
<protein>
    <submittedName>
        <fullName evidence="1">Uncharacterized protein</fullName>
    </submittedName>
</protein>
<gene>
    <name evidence="1" type="ORF">Krac_2835</name>
</gene>
<reference evidence="1 2" key="1">
    <citation type="journal article" date="2011" name="Stand. Genomic Sci.">
        <title>Non-contiguous finished genome sequence and contextual data of the filamentous soil bacterium Ktedonobacter racemifer type strain (SOSP1-21).</title>
        <authorList>
            <person name="Chang Y.J."/>
            <person name="Land M."/>
            <person name="Hauser L."/>
            <person name="Chertkov O."/>
            <person name="Del Rio T.G."/>
            <person name="Nolan M."/>
            <person name="Copeland A."/>
            <person name="Tice H."/>
            <person name="Cheng J.F."/>
            <person name="Lucas S."/>
            <person name="Han C."/>
            <person name="Goodwin L."/>
            <person name="Pitluck S."/>
            <person name="Ivanova N."/>
            <person name="Ovchinikova G."/>
            <person name="Pati A."/>
            <person name="Chen A."/>
            <person name="Palaniappan K."/>
            <person name="Mavromatis K."/>
            <person name="Liolios K."/>
            <person name="Brettin T."/>
            <person name="Fiebig A."/>
            <person name="Rohde M."/>
            <person name="Abt B."/>
            <person name="Goker M."/>
            <person name="Detter J.C."/>
            <person name="Woyke T."/>
            <person name="Bristow J."/>
            <person name="Eisen J.A."/>
            <person name="Markowitz V."/>
            <person name="Hugenholtz P."/>
            <person name="Kyrpides N.C."/>
            <person name="Klenk H.P."/>
            <person name="Lapidus A."/>
        </authorList>
    </citation>
    <scope>NUCLEOTIDE SEQUENCE [LARGE SCALE GENOMIC DNA]</scope>
    <source>
        <strain evidence="2">DSM 44963</strain>
    </source>
</reference>
<proteinExistence type="predicted"/>
<dbReference type="EMBL" id="ADVG01000004">
    <property type="protein sequence ID" value="EFH82060.1"/>
    <property type="molecule type" value="Genomic_DNA"/>
</dbReference>
<evidence type="ECO:0000313" key="1">
    <source>
        <dbReference type="EMBL" id="EFH82060.1"/>
    </source>
</evidence>
<comment type="caution">
    <text evidence="1">The sequence shown here is derived from an EMBL/GenBank/DDBJ whole genome shotgun (WGS) entry which is preliminary data.</text>
</comment>
<accession>D6TZS0</accession>
<sequence>MPNVVGGSAVLAPLLPGPQARLRSKGCMGGKCGFAAFTTHTPLTPEGRRREELTWEKTYTIQIHDL</sequence>
<dbReference type="Proteomes" id="UP000004508">
    <property type="component" value="Unassembled WGS sequence"/>
</dbReference>
<keyword evidence="2" id="KW-1185">Reference proteome</keyword>
<evidence type="ECO:0000313" key="2">
    <source>
        <dbReference type="Proteomes" id="UP000004508"/>
    </source>
</evidence>